<feature type="region of interest" description="Disordered" evidence="5">
    <location>
        <begin position="539"/>
        <end position="558"/>
    </location>
</feature>
<evidence type="ECO:0000256" key="3">
    <source>
        <dbReference type="ARBA" id="ARBA00022737"/>
    </source>
</evidence>
<dbReference type="InterPro" id="IPR027417">
    <property type="entry name" value="P-loop_NTPase"/>
</dbReference>
<dbReference type="Gene3D" id="1.25.10.10">
    <property type="entry name" value="Leucine-rich Repeat Variant"/>
    <property type="match status" value="1"/>
</dbReference>
<keyword evidence="2" id="KW-0963">Cytoplasm</keyword>
<dbReference type="Pfam" id="PF00612">
    <property type="entry name" value="IQ"/>
    <property type="match status" value="4"/>
</dbReference>
<dbReference type="GO" id="GO:0000922">
    <property type="term" value="C:spindle pole"/>
    <property type="evidence" value="ECO:0007669"/>
    <property type="project" value="TreeGrafter"/>
</dbReference>
<dbReference type="InterPro" id="IPR000048">
    <property type="entry name" value="IQ_motif_EF-hand-BS"/>
</dbReference>
<dbReference type="Pfam" id="PF00307">
    <property type="entry name" value="CH"/>
    <property type="match status" value="1"/>
</dbReference>
<feature type="compositionally biased region" description="Polar residues" evidence="5">
    <location>
        <begin position="548"/>
        <end position="558"/>
    </location>
</feature>
<dbReference type="InterPro" id="IPR000225">
    <property type="entry name" value="Armadillo"/>
</dbReference>
<dbReference type="GO" id="GO:0005516">
    <property type="term" value="F:calmodulin binding"/>
    <property type="evidence" value="ECO:0007669"/>
    <property type="project" value="UniProtKB-KW"/>
</dbReference>
<evidence type="ECO:0000256" key="5">
    <source>
        <dbReference type="SAM" id="MobiDB-lite"/>
    </source>
</evidence>
<keyword evidence="3" id="KW-0677">Repeat</keyword>
<dbReference type="InterPro" id="IPR016024">
    <property type="entry name" value="ARM-type_fold"/>
</dbReference>
<dbReference type="SUPFAM" id="SSF48371">
    <property type="entry name" value="ARM repeat"/>
    <property type="match status" value="1"/>
</dbReference>
<dbReference type="SUPFAM" id="SSF52540">
    <property type="entry name" value="P-loop containing nucleoside triphosphate hydrolases"/>
    <property type="match status" value="1"/>
</dbReference>
<dbReference type="GO" id="GO:0005737">
    <property type="term" value="C:cytoplasm"/>
    <property type="evidence" value="ECO:0007669"/>
    <property type="project" value="UniProtKB-SubCell"/>
</dbReference>
<dbReference type="PROSITE" id="PS50096">
    <property type="entry name" value="IQ"/>
    <property type="match status" value="5"/>
</dbReference>
<dbReference type="CDD" id="cd21223">
    <property type="entry name" value="CH_ASPM_rpt1"/>
    <property type="match status" value="1"/>
</dbReference>
<dbReference type="GO" id="GO:0000278">
    <property type="term" value="P:mitotic cell cycle"/>
    <property type="evidence" value="ECO:0007669"/>
    <property type="project" value="TreeGrafter"/>
</dbReference>
<evidence type="ECO:0000256" key="4">
    <source>
        <dbReference type="ARBA" id="ARBA00022860"/>
    </source>
</evidence>
<dbReference type="GO" id="GO:0007051">
    <property type="term" value="P:spindle organization"/>
    <property type="evidence" value="ECO:0007669"/>
    <property type="project" value="TreeGrafter"/>
</dbReference>
<dbReference type="AlphaFoldDB" id="R7WEF9"/>
<keyword evidence="4" id="KW-0112">Calmodulin-binding</keyword>
<dbReference type="InterPro" id="IPR036872">
    <property type="entry name" value="CH_dom_sf"/>
</dbReference>
<comment type="subcellular location">
    <subcellularLocation>
        <location evidence="1">Cytoplasm</location>
    </subcellularLocation>
</comment>
<dbReference type="SMART" id="SM00015">
    <property type="entry name" value="IQ"/>
    <property type="match status" value="6"/>
</dbReference>
<dbReference type="PANTHER" id="PTHR22706">
    <property type="entry name" value="ASSEMBLY FACTOR FOR SPINDLE MICROTUBULES"/>
    <property type="match status" value="1"/>
</dbReference>
<accession>R7WEF9</accession>
<dbReference type="Gene3D" id="1.20.5.190">
    <property type="match status" value="3"/>
</dbReference>
<dbReference type="PANTHER" id="PTHR22706:SF1">
    <property type="entry name" value="ASSEMBLY FACTOR FOR SPINDLE MICROTUBULES"/>
    <property type="match status" value="1"/>
</dbReference>
<evidence type="ECO:0000256" key="1">
    <source>
        <dbReference type="ARBA" id="ARBA00004496"/>
    </source>
</evidence>
<dbReference type="GO" id="GO:0051295">
    <property type="term" value="P:establishment of meiotic spindle localization"/>
    <property type="evidence" value="ECO:0007669"/>
    <property type="project" value="TreeGrafter"/>
</dbReference>
<dbReference type="Gene3D" id="1.10.418.10">
    <property type="entry name" value="Calponin-like domain"/>
    <property type="match status" value="1"/>
</dbReference>
<sequence>MTPAMVAVLRESLREVCSLEDVKQRMGKYMSTEACEEVLVMMCQICKWHGKSCHLQHIGDSGQCGILFENNIQNIDERRLKMRANCPIVTDLRLKENATRVFLCYNPEWLRIGLHMVLGGDCLLQSGSWKREKEVSFLKLLLEKQLFGQNVAPTTFAHNKVVEGLHRTDYTEALGDIILKRMFLLVAALDRAKMERALPLKFGIDSLDGGSPPLFCHRANIKSSQQIIHQSLAEAMHGEGDLLMHLSTMGYKLNYQQPALSEYDFTIGNLFEDLHDGIILCRVVQLLLSDASIILKVIAPSDTHKKKLHNCTTAIQYIKQAGVPISDADGVTISAEDIANGDKELILSLLWNMFIHMQLPLLVNKTSLARELSRLNASAVEQPISVTKSHMALLYDWIQAVCAKYGLSVESSQIDRKALKYFINHYLNISIHRCPLKETFSDCRKELFSCHEQETSTVITSCPSSKLGEVLGDFLQDFPASGILANDVLFDEKGAIILIAFLCSHLTNDKRLEQLRNLISTRLDCQSLENRVSARLKSPGKNDVKYQSPRTDNTDDSCTSQEKAATIIQAQIRRIIAKNRYHELRKSISILQGAIRAWSSVIMIRKSCCLTAAFSTHVRAHGSYNRWLISILERHRFVRMRRSAIVIQQAVRIWIGERKRSENIEPFESHGFLETTASPKTDCIEMCDGEHETTPCKDLGTSIASAAPQCLDESNHIDTVTILQLHVKNSNYVTSPSPHRSIIKSGSVNSVSHHPCEIETASIASATKLACEDDVDSRSNISCGASFEHEQPVSAQLDFSLRKDIVAVQKIQFAYRRFVHNRSERISAATKIQSHWRGFTMRMCFTKQVEAIIVIQSVARHNLCSWAFRRYHNAALDIQRIARGCFARKRLLVYLQTWWRNVMFLESRKRAVTTIQSHVRGWIARQFAIRKRKSITIIQSFVKAHHVRKASKQEIVDIRSRIQKASAQVDDDMRLINRLIAALSQITGCRSISSIRQTCTTLSIATELSEKCCATLVDAGAVDILLKQIPQLNRGIPDQEVLKQVLYTLRNIARFPNVRPVLANNPQLVNTIFQELLR</sequence>
<evidence type="ECO:0000256" key="2">
    <source>
        <dbReference type="ARBA" id="ARBA00022490"/>
    </source>
</evidence>
<name>R7WEF9_AEGTA</name>
<dbReference type="SMART" id="SM00033">
    <property type="entry name" value="CH"/>
    <property type="match status" value="1"/>
</dbReference>
<dbReference type="InterPro" id="IPR001715">
    <property type="entry name" value="CH_dom"/>
</dbReference>
<dbReference type="InterPro" id="IPR011989">
    <property type="entry name" value="ARM-like"/>
</dbReference>
<dbReference type="PROSITE" id="PS50021">
    <property type="entry name" value="CH"/>
    <property type="match status" value="1"/>
</dbReference>
<dbReference type="SUPFAM" id="SSF47576">
    <property type="entry name" value="Calponin-homology domain, CH-domain"/>
    <property type="match status" value="1"/>
</dbReference>
<dbReference type="EnsemblPlants" id="EMT18840">
    <property type="protein sequence ID" value="EMT18840"/>
    <property type="gene ID" value="F775_02600"/>
</dbReference>
<reference evidence="6" key="1">
    <citation type="submission" date="2015-06" db="UniProtKB">
        <authorList>
            <consortium name="EnsemblPlants"/>
        </authorList>
    </citation>
    <scope>IDENTIFICATION</scope>
</reference>
<dbReference type="ExpressionAtlas" id="R7WEF9">
    <property type="expression patterns" value="baseline"/>
</dbReference>
<protein>
    <submittedName>
        <fullName evidence="6">Abnormal spindle-like microcephaly-associated protein-like protein</fullName>
    </submittedName>
</protein>
<proteinExistence type="predicted"/>
<dbReference type="SMART" id="SM00185">
    <property type="entry name" value="ARM"/>
    <property type="match status" value="1"/>
</dbReference>
<organism evidence="6">
    <name type="scientific">Aegilops tauschii</name>
    <name type="common">Tausch's goatgrass</name>
    <name type="synonym">Aegilops squarrosa</name>
    <dbReference type="NCBI Taxonomy" id="37682"/>
    <lineage>
        <taxon>Eukaryota</taxon>
        <taxon>Viridiplantae</taxon>
        <taxon>Streptophyta</taxon>
        <taxon>Embryophyta</taxon>
        <taxon>Tracheophyta</taxon>
        <taxon>Spermatophyta</taxon>
        <taxon>Magnoliopsida</taxon>
        <taxon>Liliopsida</taxon>
        <taxon>Poales</taxon>
        <taxon>Poaceae</taxon>
        <taxon>BOP clade</taxon>
        <taxon>Pooideae</taxon>
        <taxon>Triticodae</taxon>
        <taxon>Triticeae</taxon>
        <taxon>Triticinae</taxon>
        <taxon>Aegilops</taxon>
    </lineage>
</organism>
<evidence type="ECO:0000313" key="6">
    <source>
        <dbReference type="EnsemblPlants" id="EMT18840"/>
    </source>
</evidence>
<dbReference type="InterPro" id="IPR051185">
    <property type="entry name" value="ASPM"/>
</dbReference>